<name>A0ACA9MFU0_9GLOM</name>
<accession>A0ACA9MFU0</accession>
<dbReference type="EMBL" id="CAJVPM010012666">
    <property type="protein sequence ID" value="CAG8589784.1"/>
    <property type="molecule type" value="Genomic_DNA"/>
</dbReference>
<sequence length="44" mass="5127">MTIKDFFIKLTTRELSSKYNIDIINLEAIERIEISKTQNAAIIK</sequence>
<keyword evidence="2" id="KW-1185">Reference proteome</keyword>
<gene>
    <name evidence="1" type="ORF">SCALOS_LOCUS6536</name>
</gene>
<reference evidence="1" key="1">
    <citation type="submission" date="2021-06" db="EMBL/GenBank/DDBJ databases">
        <authorList>
            <person name="Kallberg Y."/>
            <person name="Tangrot J."/>
            <person name="Rosling A."/>
        </authorList>
    </citation>
    <scope>NUCLEOTIDE SEQUENCE</scope>
    <source>
        <strain evidence="1">AU212A</strain>
    </source>
</reference>
<protein>
    <submittedName>
        <fullName evidence="1">3529_t:CDS:1</fullName>
    </submittedName>
</protein>
<feature type="non-terminal residue" evidence="1">
    <location>
        <position position="44"/>
    </location>
</feature>
<proteinExistence type="predicted"/>
<organism evidence="1 2">
    <name type="scientific">Scutellospora calospora</name>
    <dbReference type="NCBI Taxonomy" id="85575"/>
    <lineage>
        <taxon>Eukaryota</taxon>
        <taxon>Fungi</taxon>
        <taxon>Fungi incertae sedis</taxon>
        <taxon>Mucoromycota</taxon>
        <taxon>Glomeromycotina</taxon>
        <taxon>Glomeromycetes</taxon>
        <taxon>Diversisporales</taxon>
        <taxon>Gigasporaceae</taxon>
        <taxon>Scutellospora</taxon>
    </lineage>
</organism>
<evidence type="ECO:0000313" key="2">
    <source>
        <dbReference type="Proteomes" id="UP000789860"/>
    </source>
</evidence>
<evidence type="ECO:0000313" key="1">
    <source>
        <dbReference type="EMBL" id="CAG8589784.1"/>
    </source>
</evidence>
<dbReference type="Proteomes" id="UP000789860">
    <property type="component" value="Unassembled WGS sequence"/>
</dbReference>
<comment type="caution">
    <text evidence="1">The sequence shown here is derived from an EMBL/GenBank/DDBJ whole genome shotgun (WGS) entry which is preliminary data.</text>
</comment>